<proteinExistence type="predicted"/>
<evidence type="ECO:0000313" key="2">
    <source>
        <dbReference type="Proteomes" id="UP001149074"/>
    </source>
</evidence>
<comment type="caution">
    <text evidence="1">The sequence shown here is derived from an EMBL/GenBank/DDBJ whole genome shotgun (WGS) entry which is preliminary data.</text>
</comment>
<dbReference type="RefSeq" id="XP_056472564.1">
    <property type="nucleotide sequence ID" value="XM_056621758.1"/>
</dbReference>
<name>A0A9W9K2F3_9EURO</name>
<dbReference type="EMBL" id="JAPQKI010000009">
    <property type="protein sequence ID" value="KAJ5090583.1"/>
    <property type="molecule type" value="Genomic_DNA"/>
</dbReference>
<evidence type="ECO:0000313" key="1">
    <source>
        <dbReference type="EMBL" id="KAJ5090583.1"/>
    </source>
</evidence>
<dbReference type="OrthoDB" id="5331170at2759"/>
<dbReference type="GeneID" id="81360737"/>
<keyword evidence="2" id="KW-1185">Reference proteome</keyword>
<reference evidence="1" key="1">
    <citation type="submission" date="2022-11" db="EMBL/GenBank/DDBJ databases">
        <authorList>
            <person name="Petersen C."/>
        </authorList>
    </citation>
    <scope>NUCLEOTIDE SEQUENCE</scope>
    <source>
        <strain evidence="1">IBT 30761</strain>
    </source>
</reference>
<protein>
    <submittedName>
        <fullName evidence="1">Uncharacterized protein</fullName>
    </submittedName>
</protein>
<dbReference type="Proteomes" id="UP001149074">
    <property type="component" value="Unassembled WGS sequence"/>
</dbReference>
<gene>
    <name evidence="1" type="ORF">N7532_009267</name>
</gene>
<reference evidence="1" key="2">
    <citation type="journal article" date="2023" name="IMA Fungus">
        <title>Comparative genomic study of the Penicillium genus elucidates a diverse pangenome and 15 lateral gene transfer events.</title>
        <authorList>
            <person name="Petersen C."/>
            <person name="Sorensen T."/>
            <person name="Nielsen M.R."/>
            <person name="Sondergaard T.E."/>
            <person name="Sorensen J.L."/>
            <person name="Fitzpatrick D.A."/>
            <person name="Frisvad J.C."/>
            <person name="Nielsen K.L."/>
        </authorList>
    </citation>
    <scope>NUCLEOTIDE SEQUENCE</scope>
    <source>
        <strain evidence="1">IBT 30761</strain>
    </source>
</reference>
<dbReference type="AlphaFoldDB" id="A0A9W9K2F3"/>
<sequence>MPTEQALGWIWPKDPRPGNPSTWPRRWRLFDVLRNKGPDIYVGVIRPAKGRTKETAKTTLKTDWARWEDEELDKYDTPFFWARRGGGEVRFSTTEVSYPGSWDLESGGVL</sequence>
<organism evidence="1 2">
    <name type="scientific">Penicillium argentinense</name>
    <dbReference type="NCBI Taxonomy" id="1131581"/>
    <lineage>
        <taxon>Eukaryota</taxon>
        <taxon>Fungi</taxon>
        <taxon>Dikarya</taxon>
        <taxon>Ascomycota</taxon>
        <taxon>Pezizomycotina</taxon>
        <taxon>Eurotiomycetes</taxon>
        <taxon>Eurotiomycetidae</taxon>
        <taxon>Eurotiales</taxon>
        <taxon>Aspergillaceae</taxon>
        <taxon>Penicillium</taxon>
    </lineage>
</organism>
<accession>A0A9W9K2F3</accession>